<protein>
    <submittedName>
        <fullName evidence="3">Uncharacterized protein</fullName>
    </submittedName>
</protein>
<sequence length="414" mass="47610">MSGPCLAGVLALLAAPEAGRAFVLPHTRQHSHVTLSAKLWETDHDAISREHAMKEMSRKYRSATFGWDASRKQKGKKPELNLDLTKRTHDSLDFGVVEEKLRDCCQTWPGKESIHEENMATNIEDINEWYDEVKEAQRCMETPLFRSDLDYRDFIEHMEAGGSVSIRDLAYFGRMVEDLYDVKSLILRQNEQMWTDLGMPSDEELAQIKQMEKDEEEEDEDEDEEEEDIGETGLMELEEEEEEEEEKAEEEQDESDMFEEAGATRVVVQGEGRRSRRRNTRFKGSDEDELLEEEEEEEEEEMGNGGRFRLEPEEEEEGGGRSVPAVLPLLVHQASEIEIEKQSKVLADFTGSFYEWDGGDAGSGDSAQVDFANVFGKRKTPLLDQTKYPQLAPLRERILSLRRRMLDRAQDIVE</sequence>
<evidence type="ECO:0000256" key="1">
    <source>
        <dbReference type="SAM" id="MobiDB-lite"/>
    </source>
</evidence>
<evidence type="ECO:0000256" key="2">
    <source>
        <dbReference type="SAM" id="SignalP"/>
    </source>
</evidence>
<dbReference type="VEuPathDB" id="CryptoDB:Cvel_1064"/>
<feature type="signal peptide" evidence="2">
    <location>
        <begin position="1"/>
        <end position="21"/>
    </location>
</feature>
<dbReference type="AlphaFoldDB" id="A0A0G4HHQ8"/>
<keyword evidence="2" id="KW-0732">Signal</keyword>
<evidence type="ECO:0000313" key="3">
    <source>
        <dbReference type="EMBL" id="CEM43690.1"/>
    </source>
</evidence>
<organism evidence="3">
    <name type="scientific">Chromera velia CCMP2878</name>
    <dbReference type="NCBI Taxonomy" id="1169474"/>
    <lineage>
        <taxon>Eukaryota</taxon>
        <taxon>Sar</taxon>
        <taxon>Alveolata</taxon>
        <taxon>Colpodellida</taxon>
        <taxon>Chromeraceae</taxon>
        <taxon>Chromera</taxon>
    </lineage>
</organism>
<gene>
    <name evidence="3" type="ORF">Cvel_1064</name>
</gene>
<dbReference type="EMBL" id="CDMZ01002736">
    <property type="protein sequence ID" value="CEM43690.1"/>
    <property type="molecule type" value="Genomic_DNA"/>
</dbReference>
<feature type="region of interest" description="Disordered" evidence="1">
    <location>
        <begin position="210"/>
        <end position="323"/>
    </location>
</feature>
<feature type="compositionally biased region" description="Acidic residues" evidence="1">
    <location>
        <begin position="213"/>
        <end position="259"/>
    </location>
</feature>
<feature type="compositionally biased region" description="Acidic residues" evidence="1">
    <location>
        <begin position="286"/>
        <end position="302"/>
    </location>
</feature>
<name>A0A0G4HHQ8_9ALVE</name>
<proteinExistence type="predicted"/>
<feature type="chain" id="PRO_5005191489" evidence="2">
    <location>
        <begin position="22"/>
        <end position="414"/>
    </location>
</feature>
<reference evidence="3" key="1">
    <citation type="submission" date="2014-11" db="EMBL/GenBank/DDBJ databases">
        <authorList>
            <person name="Otto D Thomas"/>
            <person name="Naeem Raeece"/>
        </authorList>
    </citation>
    <scope>NUCLEOTIDE SEQUENCE</scope>
</reference>
<accession>A0A0G4HHQ8</accession>